<evidence type="ECO:0000259" key="5">
    <source>
        <dbReference type="PROSITE" id="PS50893"/>
    </source>
</evidence>
<dbReference type="PROSITE" id="PS50893">
    <property type="entry name" value="ABC_TRANSPORTER_2"/>
    <property type="match status" value="2"/>
</dbReference>
<dbReference type="CDD" id="cd03257">
    <property type="entry name" value="ABC_NikE_OppD_transporters"/>
    <property type="match status" value="2"/>
</dbReference>
<keyword evidence="3" id="KW-0547">Nucleotide-binding</keyword>
<evidence type="ECO:0000256" key="4">
    <source>
        <dbReference type="ARBA" id="ARBA00022840"/>
    </source>
</evidence>
<comment type="caution">
    <text evidence="6">The sequence shown here is derived from an EMBL/GenBank/DDBJ whole genome shotgun (WGS) entry which is preliminary data.</text>
</comment>
<feature type="domain" description="ABC transporter" evidence="5">
    <location>
        <begin position="264"/>
        <end position="497"/>
    </location>
</feature>
<reference evidence="6 7" key="1">
    <citation type="submission" date="2018-05" db="EMBL/GenBank/DDBJ databases">
        <title>Acuticoccus sediminis sp. nov., isolated from deep-sea sediment of Indian Ocean.</title>
        <authorList>
            <person name="Liu X."/>
            <person name="Lai Q."/>
            <person name="Du Y."/>
            <person name="Sun F."/>
            <person name="Zhang X."/>
            <person name="Wang S."/>
            <person name="Shao Z."/>
        </authorList>
    </citation>
    <scope>NUCLEOTIDE SEQUENCE [LARGE SCALE GENOMIC DNA]</scope>
    <source>
        <strain evidence="6 7">PTG4-2</strain>
    </source>
</reference>
<dbReference type="InterPro" id="IPR027417">
    <property type="entry name" value="P-loop_NTPase"/>
</dbReference>
<dbReference type="PROSITE" id="PS00211">
    <property type="entry name" value="ABC_TRANSPORTER_1"/>
    <property type="match status" value="2"/>
</dbReference>
<keyword evidence="7" id="KW-1185">Reference proteome</keyword>
<proteinExistence type="inferred from homology"/>
<dbReference type="InterPro" id="IPR017871">
    <property type="entry name" value="ABC_transporter-like_CS"/>
</dbReference>
<dbReference type="SUPFAM" id="SSF52540">
    <property type="entry name" value="P-loop containing nucleoside triphosphate hydrolases"/>
    <property type="match status" value="2"/>
</dbReference>
<evidence type="ECO:0000256" key="2">
    <source>
        <dbReference type="ARBA" id="ARBA00022448"/>
    </source>
</evidence>
<keyword evidence="2" id="KW-0813">Transport</keyword>
<protein>
    <submittedName>
        <fullName evidence="6">Microcin ABC transporter ATP-binding protein</fullName>
    </submittedName>
</protein>
<feature type="domain" description="ABC transporter" evidence="5">
    <location>
        <begin position="2"/>
        <end position="246"/>
    </location>
</feature>
<dbReference type="Pfam" id="PF00005">
    <property type="entry name" value="ABC_tran"/>
    <property type="match status" value="2"/>
</dbReference>
<dbReference type="Proteomes" id="UP000249590">
    <property type="component" value="Unassembled WGS sequence"/>
</dbReference>
<accession>A0A8B2NWE0</accession>
<dbReference type="NCBIfam" id="NF007739">
    <property type="entry name" value="PRK10419.1"/>
    <property type="match status" value="2"/>
</dbReference>
<gene>
    <name evidence="6" type="ORF">DLJ53_00165</name>
</gene>
<dbReference type="AlphaFoldDB" id="A0A8B2NWE0"/>
<comment type="similarity">
    <text evidence="1">Belongs to the ABC transporter superfamily.</text>
</comment>
<dbReference type="GO" id="GO:0016887">
    <property type="term" value="F:ATP hydrolysis activity"/>
    <property type="evidence" value="ECO:0007669"/>
    <property type="project" value="InterPro"/>
</dbReference>
<dbReference type="InterPro" id="IPR003593">
    <property type="entry name" value="AAA+_ATPase"/>
</dbReference>
<keyword evidence="4 6" id="KW-0067">ATP-binding</keyword>
<dbReference type="EMBL" id="QHHQ01000001">
    <property type="protein sequence ID" value="RAI02990.1"/>
    <property type="molecule type" value="Genomic_DNA"/>
</dbReference>
<dbReference type="InterPro" id="IPR003439">
    <property type="entry name" value="ABC_transporter-like_ATP-bd"/>
</dbReference>
<evidence type="ECO:0000256" key="1">
    <source>
        <dbReference type="ARBA" id="ARBA00005417"/>
    </source>
</evidence>
<evidence type="ECO:0000313" key="7">
    <source>
        <dbReference type="Proteomes" id="UP000249590"/>
    </source>
</evidence>
<name>A0A8B2NWE0_9HYPH</name>
<dbReference type="RefSeq" id="WP_111341174.1">
    <property type="nucleotide sequence ID" value="NZ_QHHQ01000001.1"/>
</dbReference>
<dbReference type="SMART" id="SM00382">
    <property type="entry name" value="AAA"/>
    <property type="match status" value="2"/>
</dbReference>
<dbReference type="GO" id="GO:0055085">
    <property type="term" value="P:transmembrane transport"/>
    <property type="evidence" value="ECO:0007669"/>
    <property type="project" value="UniProtKB-ARBA"/>
</dbReference>
<organism evidence="6 7">
    <name type="scientific">Acuticoccus sediminis</name>
    <dbReference type="NCBI Taxonomy" id="2184697"/>
    <lineage>
        <taxon>Bacteria</taxon>
        <taxon>Pseudomonadati</taxon>
        <taxon>Pseudomonadota</taxon>
        <taxon>Alphaproteobacteria</taxon>
        <taxon>Hyphomicrobiales</taxon>
        <taxon>Amorphaceae</taxon>
        <taxon>Acuticoccus</taxon>
    </lineage>
</organism>
<dbReference type="PANTHER" id="PTHR43776">
    <property type="entry name" value="TRANSPORT ATP-BINDING PROTEIN"/>
    <property type="match status" value="1"/>
</dbReference>
<dbReference type="OrthoDB" id="9802264at2"/>
<evidence type="ECO:0000256" key="3">
    <source>
        <dbReference type="ARBA" id="ARBA00022741"/>
    </source>
</evidence>
<dbReference type="GO" id="GO:0005524">
    <property type="term" value="F:ATP binding"/>
    <property type="evidence" value="ECO:0007669"/>
    <property type="project" value="UniProtKB-KW"/>
</dbReference>
<dbReference type="Gene3D" id="3.40.50.300">
    <property type="entry name" value="P-loop containing nucleotide triphosphate hydrolases"/>
    <property type="match status" value="2"/>
</dbReference>
<sequence length="504" mass="53615">MLELERLTARAGGDTLVRDISLRIGAGERVAIVGASGSGKSLTARAMLALPPAGVRYTGTVRIDGRELLGMPDREVARLRGAVVSMVFQEPATALNPVKRIGSQIDEAIRLHTDTPSRERARMVMELLDRTGLTDAGVGPERYPHQLSGGQRQRVAIAIAVALSPRLVVADEPTSALDAVTSLRVLDLLERLTAERGTALVLITHDLSVARRAGRVVVMADGAIAEEGADALTHPRSEAGRALAASRVVTLPPRPDAAPRAPVLEAENIRVARGGRAIVKGVSFAVEPGERIALVGGSGSGKTTLVRAMLGLLPMEGALTLAGTPVAPGSPILRRDAQMVFQDPATSFNPRHTVLRIVTEPLHATTLSRAERRARAVEALERVGLPPEALQRRPHAFSGGQRQRIAIARALVAGPKVLLADEPVSALDAALRGQIVALFDRLSREDSLALVFIAHDLALVRTLADRIMVMDDGVVVEEGTPEEIFERPQHPSTKALVEEADDVP</sequence>
<evidence type="ECO:0000313" key="6">
    <source>
        <dbReference type="EMBL" id="RAI02990.1"/>
    </source>
</evidence>
<dbReference type="InterPro" id="IPR050319">
    <property type="entry name" value="ABC_transp_ATP-bind"/>
</dbReference>